<organism evidence="1 2">
    <name type="scientific">Dichomitus squalens</name>
    <dbReference type="NCBI Taxonomy" id="114155"/>
    <lineage>
        <taxon>Eukaryota</taxon>
        <taxon>Fungi</taxon>
        <taxon>Dikarya</taxon>
        <taxon>Basidiomycota</taxon>
        <taxon>Agaricomycotina</taxon>
        <taxon>Agaricomycetes</taxon>
        <taxon>Polyporales</taxon>
        <taxon>Polyporaceae</taxon>
        <taxon>Dichomitus</taxon>
    </lineage>
</organism>
<reference evidence="1 2" key="1">
    <citation type="submission" date="2019-01" db="EMBL/GenBank/DDBJ databases">
        <title>Draft genome sequences of three monokaryotic isolates of the white-rot basidiomycete fungus Dichomitus squalens.</title>
        <authorList>
            <consortium name="DOE Joint Genome Institute"/>
            <person name="Lopez S.C."/>
            <person name="Andreopoulos B."/>
            <person name="Pangilinan J."/>
            <person name="Lipzen A."/>
            <person name="Riley R."/>
            <person name="Ahrendt S."/>
            <person name="Ng V."/>
            <person name="Barry K."/>
            <person name="Daum C."/>
            <person name="Grigoriev I.V."/>
            <person name="Hilden K.S."/>
            <person name="Makela M.R."/>
            <person name="de Vries R.P."/>
        </authorList>
    </citation>
    <scope>NUCLEOTIDE SEQUENCE [LARGE SCALE GENOMIC DNA]</scope>
    <source>
        <strain evidence="1 2">CBS 464.89</strain>
    </source>
</reference>
<proteinExistence type="predicted"/>
<sequence>MRPLVSSPGLPSVMDRSMLPFDVMSEIMGHSAPTTITSLMETCRLLYDEGPRHLLRDGVALWKPSVVDSFSLFIFAGKSRLRFKFLHELDIRLSYDMTYLASTVARLLSLLTSPALLIDTLTLRDSEVFISQAADRRPVCF</sequence>
<accession>A0A4Q9PJ40</accession>
<evidence type="ECO:0000313" key="2">
    <source>
        <dbReference type="Proteomes" id="UP000292082"/>
    </source>
</evidence>
<dbReference type="EMBL" id="ML145197">
    <property type="protein sequence ID" value="TBU54085.1"/>
    <property type="molecule type" value="Genomic_DNA"/>
</dbReference>
<evidence type="ECO:0008006" key="3">
    <source>
        <dbReference type="Google" id="ProtNLM"/>
    </source>
</evidence>
<name>A0A4Q9PJ40_9APHY</name>
<protein>
    <recommendedName>
        <fullName evidence="3">F-box domain-containing protein</fullName>
    </recommendedName>
</protein>
<keyword evidence="2" id="KW-1185">Reference proteome</keyword>
<dbReference type="AlphaFoldDB" id="A0A4Q9PJ40"/>
<evidence type="ECO:0000313" key="1">
    <source>
        <dbReference type="EMBL" id="TBU54085.1"/>
    </source>
</evidence>
<dbReference type="Proteomes" id="UP000292082">
    <property type="component" value="Unassembled WGS sequence"/>
</dbReference>
<gene>
    <name evidence="1" type="ORF">BD310DRAFT_104682</name>
</gene>